<dbReference type="AlphaFoldDB" id="A0A9P9H156"/>
<name>A0A9P9H156_FUSSL</name>
<reference evidence="4" key="1">
    <citation type="journal article" date="2021" name="Nat. Commun.">
        <title>Genetic determinants of endophytism in the Arabidopsis root mycobiome.</title>
        <authorList>
            <person name="Mesny F."/>
            <person name="Miyauchi S."/>
            <person name="Thiergart T."/>
            <person name="Pickel B."/>
            <person name="Atanasova L."/>
            <person name="Karlsson M."/>
            <person name="Huettel B."/>
            <person name="Barry K.W."/>
            <person name="Haridas S."/>
            <person name="Chen C."/>
            <person name="Bauer D."/>
            <person name="Andreopoulos W."/>
            <person name="Pangilinan J."/>
            <person name="LaButti K."/>
            <person name="Riley R."/>
            <person name="Lipzen A."/>
            <person name="Clum A."/>
            <person name="Drula E."/>
            <person name="Henrissat B."/>
            <person name="Kohler A."/>
            <person name="Grigoriev I.V."/>
            <person name="Martin F.M."/>
            <person name="Hacquard S."/>
        </authorList>
    </citation>
    <scope>NUCLEOTIDE SEQUENCE</scope>
    <source>
        <strain evidence="4">FSSC 5 MPI-SDFR-AT-0091</strain>
    </source>
</reference>
<dbReference type="PROSITE" id="PS50181">
    <property type="entry name" value="FBOX"/>
    <property type="match status" value="1"/>
</dbReference>
<keyword evidence="1" id="KW-0862">Zinc</keyword>
<evidence type="ECO:0000313" key="5">
    <source>
        <dbReference type="Proteomes" id="UP000736672"/>
    </source>
</evidence>
<evidence type="ECO:0000259" key="2">
    <source>
        <dbReference type="PROSITE" id="PS50181"/>
    </source>
</evidence>
<keyword evidence="5" id="KW-1185">Reference proteome</keyword>
<sequence length="488" mass="56628">MHPRLLWKINNRHRLPVGSPRENKIKECASKLEASIVPYLSSKLRQMTRFMRAARDTGCWLFELPEELLLEILKHLPHSSLYLLRQTCTTFRRVSMDSTFRDFNLEFSKPLNESFCITQAGYEQRKMIRNVLVRRTHCDDCNRFRETGHLKEKMMELYEPMFCRVCDDHHAALFFARDQRYCKLHGGGCCLGRRGSFPICSHISLSAYDLRSFSLAQRETTCWYPSHWLRARSGNQIQERFSPPPRFTASADEGSTSTFCLRVKTSILLLEIDPCKIDIELVRQSLKRAARSPDGQHFCKHISLLSETVLSSLASDACTCFSDEAMPCKEHALMCRHCGAVYNLEYQRRETGSTKAHLYLSMNVNWRSIDPLTPIWLFNLEFGYGGPSSSKKKKKKKTRRHPVFDSGTKHVLWCDSPGCATGSELRWMKMAKTVFNETQGCRKTGSTDKFDLAAFSSSRWSWQEYDAFFEARRKYGDSPSARRVFWQR</sequence>
<dbReference type="Gene3D" id="1.20.1280.50">
    <property type="match status" value="1"/>
</dbReference>
<dbReference type="SMART" id="SM00256">
    <property type="entry name" value="FBOX"/>
    <property type="match status" value="1"/>
</dbReference>
<evidence type="ECO:0000256" key="1">
    <source>
        <dbReference type="PROSITE-ProRule" id="PRU00325"/>
    </source>
</evidence>
<dbReference type="InterPro" id="IPR001810">
    <property type="entry name" value="F-box_dom"/>
</dbReference>
<keyword evidence="1" id="KW-0863">Zinc-finger</keyword>
<dbReference type="EMBL" id="JAGTJS010000013">
    <property type="protein sequence ID" value="KAH7249244.1"/>
    <property type="molecule type" value="Genomic_DNA"/>
</dbReference>
<organism evidence="4 5">
    <name type="scientific">Fusarium solani</name>
    <name type="common">Filamentous fungus</name>
    <dbReference type="NCBI Taxonomy" id="169388"/>
    <lineage>
        <taxon>Eukaryota</taxon>
        <taxon>Fungi</taxon>
        <taxon>Dikarya</taxon>
        <taxon>Ascomycota</taxon>
        <taxon>Pezizomycotina</taxon>
        <taxon>Sordariomycetes</taxon>
        <taxon>Hypocreomycetidae</taxon>
        <taxon>Hypocreales</taxon>
        <taxon>Nectriaceae</taxon>
        <taxon>Fusarium</taxon>
        <taxon>Fusarium solani species complex</taxon>
    </lineage>
</organism>
<comment type="caution">
    <text evidence="4">The sequence shown here is derived from an EMBL/GenBank/DDBJ whole genome shotgun (WGS) entry which is preliminary data.</text>
</comment>
<gene>
    <name evidence="4" type="ORF">B0J15DRAFT_527163</name>
</gene>
<evidence type="ECO:0000313" key="4">
    <source>
        <dbReference type="EMBL" id="KAH7249244.1"/>
    </source>
</evidence>
<dbReference type="PROSITE" id="PS50966">
    <property type="entry name" value="ZF_SWIM"/>
    <property type="match status" value="1"/>
</dbReference>
<accession>A0A9P9H156</accession>
<dbReference type="OrthoDB" id="3692147at2759"/>
<keyword evidence="1" id="KW-0479">Metal-binding</keyword>
<evidence type="ECO:0008006" key="6">
    <source>
        <dbReference type="Google" id="ProtNLM"/>
    </source>
</evidence>
<feature type="domain" description="F-box" evidence="2">
    <location>
        <begin position="58"/>
        <end position="103"/>
    </location>
</feature>
<dbReference type="Pfam" id="PF12937">
    <property type="entry name" value="F-box-like"/>
    <property type="match status" value="1"/>
</dbReference>
<proteinExistence type="predicted"/>
<dbReference type="SUPFAM" id="SSF81383">
    <property type="entry name" value="F-box domain"/>
    <property type="match status" value="1"/>
</dbReference>
<dbReference type="GO" id="GO:0008270">
    <property type="term" value="F:zinc ion binding"/>
    <property type="evidence" value="ECO:0007669"/>
    <property type="project" value="UniProtKB-KW"/>
</dbReference>
<dbReference type="InterPro" id="IPR036047">
    <property type="entry name" value="F-box-like_dom_sf"/>
</dbReference>
<feature type="domain" description="SWIM-type" evidence="3">
    <location>
        <begin position="307"/>
        <end position="346"/>
    </location>
</feature>
<protein>
    <recommendedName>
        <fullName evidence="6">F-box domain-containing protein</fullName>
    </recommendedName>
</protein>
<dbReference type="InterPro" id="IPR007527">
    <property type="entry name" value="Znf_SWIM"/>
</dbReference>
<dbReference type="Proteomes" id="UP000736672">
    <property type="component" value="Unassembled WGS sequence"/>
</dbReference>
<evidence type="ECO:0000259" key="3">
    <source>
        <dbReference type="PROSITE" id="PS50966"/>
    </source>
</evidence>